<proteinExistence type="inferred from homology"/>
<dbReference type="EMBL" id="JACHON010000001">
    <property type="protein sequence ID" value="MBB6511843.1"/>
    <property type="molecule type" value="Genomic_DNA"/>
</dbReference>
<feature type="region of interest" description="Disordered" evidence="5">
    <location>
        <begin position="262"/>
        <end position="290"/>
    </location>
</feature>
<keyword evidence="1 4" id="KW-0645">Protease</keyword>
<dbReference type="GO" id="GO:0004222">
    <property type="term" value="F:metalloendopeptidase activity"/>
    <property type="evidence" value="ECO:0007669"/>
    <property type="project" value="UniProtKB-UniRule"/>
</dbReference>
<dbReference type="SUPFAM" id="SSF53163">
    <property type="entry name" value="HybD-like"/>
    <property type="match status" value="1"/>
</dbReference>
<dbReference type="AlphaFoldDB" id="A0A841RJM6"/>
<evidence type="ECO:0000256" key="4">
    <source>
        <dbReference type="HAMAP-Rule" id="MF_00626"/>
    </source>
</evidence>
<comment type="catalytic activity">
    <reaction evidence="4">
        <text>Endopeptidase action with P4 Glu or Asp, P1 preferably Glu &gt; Asp, P1' hydrophobic and P2' Ala.</text>
        <dbReference type="EC" id="3.4.24.78"/>
    </reaction>
</comment>
<dbReference type="GO" id="GO:0006508">
    <property type="term" value="P:proteolysis"/>
    <property type="evidence" value="ECO:0007669"/>
    <property type="project" value="UniProtKB-UniRule"/>
</dbReference>
<keyword evidence="7" id="KW-1185">Reference proteome</keyword>
<dbReference type="Pfam" id="PF03418">
    <property type="entry name" value="Peptidase_A25"/>
    <property type="match status" value="1"/>
</dbReference>
<feature type="chain" id="PRO_5033180272" description="Germination protease" evidence="4">
    <location>
        <begin position="12"/>
        <end position="363"/>
    </location>
</feature>
<comment type="PTM">
    <text evidence="4">Autoproteolytically processed. The inactive tetrameric zymogen termed p46 autoprocesses to a smaller form termed p41, which is active only during spore germination.</text>
</comment>
<name>A0A841RJM6_9BACI</name>
<dbReference type="InterPro" id="IPR023430">
    <property type="entry name" value="Pept_HybD-like_dom_sf"/>
</dbReference>
<organism evidence="6 7">
    <name type="scientific">Gracilibacillus halotolerans</name>
    <dbReference type="NCBI Taxonomy" id="74386"/>
    <lineage>
        <taxon>Bacteria</taxon>
        <taxon>Bacillati</taxon>
        <taxon>Bacillota</taxon>
        <taxon>Bacilli</taxon>
        <taxon>Bacillales</taxon>
        <taxon>Bacillaceae</taxon>
        <taxon>Gracilibacillus</taxon>
    </lineage>
</organism>
<dbReference type="HAMAP" id="MF_00626">
    <property type="entry name" value="Germination_prot"/>
    <property type="match status" value="1"/>
</dbReference>
<dbReference type="InterPro" id="IPR005080">
    <property type="entry name" value="Peptidase_A25"/>
</dbReference>
<comment type="caution">
    <text evidence="6">The sequence shown here is derived from an EMBL/GenBank/DDBJ whole genome shotgun (WGS) entry which is preliminary data.</text>
</comment>
<dbReference type="Gene3D" id="3.40.50.1450">
    <property type="entry name" value="HybD-like"/>
    <property type="match status" value="2"/>
</dbReference>
<evidence type="ECO:0000313" key="7">
    <source>
        <dbReference type="Proteomes" id="UP000572212"/>
    </source>
</evidence>
<evidence type="ECO:0000256" key="1">
    <source>
        <dbReference type="ARBA" id="ARBA00022670"/>
    </source>
</evidence>
<feature type="propeptide" id="PRO_5033180274" evidence="4">
    <location>
        <begin position="1"/>
        <end position="11"/>
    </location>
</feature>
<dbReference type="GO" id="GO:0009847">
    <property type="term" value="P:spore germination"/>
    <property type="evidence" value="ECO:0007669"/>
    <property type="project" value="UniProtKB-UniRule"/>
</dbReference>
<evidence type="ECO:0000256" key="2">
    <source>
        <dbReference type="ARBA" id="ARBA00022801"/>
    </source>
</evidence>
<dbReference type="EC" id="3.4.24.78" evidence="4"/>
<dbReference type="PIRSF" id="PIRSF019549">
    <property type="entry name" value="Peptidase_A25"/>
    <property type="match status" value="1"/>
</dbReference>
<dbReference type="RefSeq" id="WP_184244428.1">
    <property type="nucleotide sequence ID" value="NZ_BAAACU010000022.1"/>
</dbReference>
<comment type="function">
    <text evidence="4">Initiates the rapid degradation of small, acid-soluble proteins during spore germination.</text>
</comment>
<reference evidence="6 7" key="1">
    <citation type="submission" date="2020-08" db="EMBL/GenBank/DDBJ databases">
        <title>Genomic Encyclopedia of Type Strains, Phase IV (KMG-IV): sequencing the most valuable type-strain genomes for metagenomic binning, comparative biology and taxonomic classification.</title>
        <authorList>
            <person name="Goeker M."/>
        </authorList>
    </citation>
    <scope>NUCLEOTIDE SEQUENCE [LARGE SCALE GENOMIC DNA]</scope>
    <source>
        <strain evidence="6 7">DSM 11805</strain>
    </source>
</reference>
<evidence type="ECO:0000256" key="5">
    <source>
        <dbReference type="SAM" id="MobiDB-lite"/>
    </source>
</evidence>
<comment type="similarity">
    <text evidence="4">Belongs to the peptidase A25 family.</text>
</comment>
<dbReference type="NCBIfam" id="TIGR01441">
    <property type="entry name" value="GPR"/>
    <property type="match status" value="1"/>
</dbReference>
<protein>
    <recommendedName>
        <fullName evidence="4">Germination protease</fullName>
        <ecNumber evidence="4">3.4.24.78</ecNumber>
    </recommendedName>
    <alternativeName>
        <fullName evidence="4">GPR endopeptidase</fullName>
    </alternativeName>
    <alternativeName>
        <fullName evidence="4">Germination proteinase</fullName>
    </alternativeName>
    <alternativeName>
        <fullName evidence="4">Spore protease</fullName>
    </alternativeName>
</protein>
<keyword evidence="2 4" id="KW-0378">Hydrolase</keyword>
<sequence>MDEKSFEIRTDLAVEAKDMYVSRQTKKESEIPGVNIKERKEGRIRVTQVEVDETGSEHIGKKKGSYRTIYSEAIKQQDTKYIEETAKVFAKELLDLLEKNNISKDDSVLIVGLGNRNVTPDALGPLTTDKVLVTNHLFLYEPQYVKEGYRKVALMEPGVMGVTGIETSDIILGVVEKYKPDCVIAVDALAARSMERVNTTIQLSDSGIHPGSGVGNKRKELSKQTLGIPVIAAGVPTVVDAVTITSDAIDFTLKHFGKEVREKDKPSKSLTPAGMTFGKRKLSEEDMPSNEQKEKFFGMIGTLNNQEKRALITEVLSPLGHNLMVTPKEVDGYMKDMAHLIAEGLNAALHENVTVENFGSYSR</sequence>
<gene>
    <name evidence="4" type="primary">gpr</name>
    <name evidence="6" type="ORF">GGQ92_000610</name>
</gene>
<comment type="subunit">
    <text evidence="4">Homotetramer.</text>
</comment>
<evidence type="ECO:0000256" key="3">
    <source>
        <dbReference type="ARBA" id="ARBA00023145"/>
    </source>
</evidence>
<evidence type="ECO:0000313" key="6">
    <source>
        <dbReference type="EMBL" id="MBB6511843.1"/>
    </source>
</evidence>
<keyword evidence="3 4" id="KW-0865">Zymogen</keyword>
<accession>A0A841RJM6</accession>
<dbReference type="Proteomes" id="UP000572212">
    <property type="component" value="Unassembled WGS sequence"/>
</dbReference>